<dbReference type="InterPro" id="IPR006311">
    <property type="entry name" value="TAT_signal"/>
</dbReference>
<dbReference type="STRING" id="412690.SAMN04489834_0067"/>
<gene>
    <name evidence="2" type="ORF">SAMN04489834_0067</name>
</gene>
<dbReference type="Pfam" id="PF21880">
    <property type="entry name" value="DUF6916"/>
    <property type="match status" value="1"/>
</dbReference>
<dbReference type="EMBL" id="LT629742">
    <property type="protein sequence ID" value="SDR72576.1"/>
    <property type="molecule type" value="Genomic_DNA"/>
</dbReference>
<dbReference type="InterPro" id="IPR054209">
    <property type="entry name" value="DUF6916"/>
</dbReference>
<dbReference type="AlphaFoldDB" id="A0A1H1LDK4"/>
<dbReference type="PROSITE" id="PS51318">
    <property type="entry name" value="TAT"/>
    <property type="match status" value="1"/>
</dbReference>
<keyword evidence="3" id="KW-1185">Reference proteome</keyword>
<dbReference type="OrthoDB" id="4979693at2"/>
<evidence type="ECO:0000313" key="3">
    <source>
        <dbReference type="Proteomes" id="UP000181956"/>
    </source>
</evidence>
<dbReference type="Proteomes" id="UP000181956">
    <property type="component" value="Chromosome I"/>
</dbReference>
<organism evidence="2 3">
    <name type="scientific">Microterricola viridarii</name>
    <dbReference type="NCBI Taxonomy" id="412690"/>
    <lineage>
        <taxon>Bacteria</taxon>
        <taxon>Bacillati</taxon>
        <taxon>Actinomycetota</taxon>
        <taxon>Actinomycetes</taxon>
        <taxon>Micrococcales</taxon>
        <taxon>Microbacteriaceae</taxon>
        <taxon>Microterricola</taxon>
    </lineage>
</organism>
<proteinExistence type="predicted"/>
<name>A0A1H1LDK4_9MICO</name>
<evidence type="ECO:0000313" key="2">
    <source>
        <dbReference type="EMBL" id="SDR72576.1"/>
    </source>
</evidence>
<evidence type="ECO:0000259" key="1">
    <source>
        <dbReference type="Pfam" id="PF21880"/>
    </source>
</evidence>
<reference evidence="3" key="1">
    <citation type="submission" date="2016-10" db="EMBL/GenBank/DDBJ databases">
        <authorList>
            <person name="Varghese N."/>
            <person name="Submissions S."/>
        </authorList>
    </citation>
    <scope>NUCLEOTIDE SEQUENCE [LARGE SCALE GENOMIC DNA]</scope>
    <source>
        <strain evidence="3">DSM 21772</strain>
    </source>
</reference>
<accession>A0A1H1LDK4</accession>
<feature type="domain" description="DUF6916" evidence="1">
    <location>
        <begin position="55"/>
        <end position="141"/>
    </location>
</feature>
<sequence>MLEVSRRAVLAVGAGAVGVVAVGAFTTPAVAGGIAQLAPPIPAFTPAPSAGLPVRSHFAGHEGETFVATFAETPFAVTLTAIDDVPPAIGTDDENRFNLIFTAPGVSVLPSGIAEITHPAVPSATLFASPAGDSPKRQLQALINRDA</sequence>
<dbReference type="RefSeq" id="WP_156786195.1">
    <property type="nucleotide sequence ID" value="NZ_LT629742.1"/>
</dbReference>
<protein>
    <recommendedName>
        <fullName evidence="1">DUF6916 domain-containing protein</fullName>
    </recommendedName>
</protein>